<dbReference type="GO" id="GO:0005886">
    <property type="term" value="C:plasma membrane"/>
    <property type="evidence" value="ECO:0007669"/>
    <property type="project" value="UniProtKB-SubCell"/>
</dbReference>
<evidence type="ECO:0000313" key="12">
    <source>
        <dbReference type="EMBL" id="KAG0463571.1"/>
    </source>
</evidence>
<protein>
    <recommendedName>
        <fullName evidence="9">BOS complex subunit TMEM147</fullName>
    </recommendedName>
    <alternativeName>
        <fullName evidence="10">Transmembrane protein 147</fullName>
    </alternativeName>
</protein>
<comment type="similarity">
    <text evidence="8">Belongs to the TMEM147 family.</text>
</comment>
<evidence type="ECO:0000256" key="2">
    <source>
        <dbReference type="ARBA" id="ARBA00004651"/>
    </source>
</evidence>
<comment type="caution">
    <text evidence="12">The sequence shown here is derived from an EMBL/GenBank/DDBJ whole genome shotgun (WGS) entry which is preliminary data.</text>
</comment>
<evidence type="ECO:0000256" key="10">
    <source>
        <dbReference type="ARBA" id="ARBA00034899"/>
    </source>
</evidence>
<evidence type="ECO:0000256" key="8">
    <source>
        <dbReference type="ARBA" id="ARBA00034739"/>
    </source>
</evidence>
<dbReference type="PANTHER" id="PTHR12869">
    <property type="entry name" value="SMALL SEVEN TRANSMEMBRANE DOMAIN-CONTAINING PROTEIN"/>
    <property type="match status" value="1"/>
</dbReference>
<evidence type="ECO:0000256" key="11">
    <source>
        <dbReference type="SAM" id="Phobius"/>
    </source>
</evidence>
<comment type="subcellular location">
    <subcellularLocation>
        <location evidence="2">Cell membrane</location>
        <topology evidence="2">Multi-pass membrane protein</topology>
    </subcellularLocation>
    <subcellularLocation>
        <location evidence="1">Endoplasmic reticulum membrane</location>
        <topology evidence="1">Multi-pass membrane protein</topology>
    </subcellularLocation>
</comment>
<dbReference type="EMBL" id="JADCNL010000010">
    <property type="protein sequence ID" value="KAG0463571.1"/>
    <property type="molecule type" value="Genomic_DNA"/>
</dbReference>
<keyword evidence="4 11" id="KW-0812">Transmembrane</keyword>
<evidence type="ECO:0000256" key="9">
    <source>
        <dbReference type="ARBA" id="ARBA00034846"/>
    </source>
</evidence>
<dbReference type="GO" id="GO:0005789">
    <property type="term" value="C:endoplasmic reticulum membrane"/>
    <property type="evidence" value="ECO:0007669"/>
    <property type="project" value="UniProtKB-SubCell"/>
</dbReference>
<feature type="transmembrane region" description="Helical" evidence="11">
    <location>
        <begin position="202"/>
        <end position="220"/>
    </location>
</feature>
<feature type="transmembrane region" description="Helical" evidence="11">
    <location>
        <begin position="71"/>
        <end position="92"/>
    </location>
</feature>
<evidence type="ECO:0000256" key="3">
    <source>
        <dbReference type="ARBA" id="ARBA00022475"/>
    </source>
</evidence>
<reference evidence="12 13" key="1">
    <citation type="journal article" date="2020" name="Nat. Food">
        <title>A phased Vanilla planifolia genome enables genetic improvement of flavour and production.</title>
        <authorList>
            <person name="Hasing T."/>
            <person name="Tang H."/>
            <person name="Brym M."/>
            <person name="Khazi F."/>
            <person name="Huang T."/>
            <person name="Chambers A.H."/>
        </authorList>
    </citation>
    <scope>NUCLEOTIDE SEQUENCE [LARGE SCALE GENOMIC DNA]</scope>
    <source>
        <tissue evidence="12">Leaf</tissue>
    </source>
</reference>
<proteinExistence type="inferred from homology"/>
<evidence type="ECO:0000313" key="13">
    <source>
        <dbReference type="Proteomes" id="UP000636800"/>
    </source>
</evidence>
<feature type="transmembrane region" description="Helical" evidence="11">
    <location>
        <begin position="168"/>
        <end position="190"/>
    </location>
</feature>
<feature type="transmembrane region" description="Helical" evidence="11">
    <location>
        <begin position="39"/>
        <end position="59"/>
    </location>
</feature>
<dbReference type="OrthoDB" id="2013942at2759"/>
<dbReference type="Proteomes" id="UP000636800">
    <property type="component" value="Chromosome 10"/>
</dbReference>
<evidence type="ECO:0000256" key="7">
    <source>
        <dbReference type="ARBA" id="ARBA00023136"/>
    </source>
</evidence>
<evidence type="ECO:0000256" key="4">
    <source>
        <dbReference type="ARBA" id="ARBA00022692"/>
    </source>
</evidence>
<name>A0A835ULB4_VANPL</name>
<keyword evidence="5" id="KW-0256">Endoplasmic reticulum</keyword>
<feature type="transmembrane region" description="Helical" evidence="11">
    <location>
        <begin position="144"/>
        <end position="161"/>
    </location>
</feature>
<dbReference type="AlphaFoldDB" id="A0A835ULB4"/>
<evidence type="ECO:0000256" key="5">
    <source>
        <dbReference type="ARBA" id="ARBA00022824"/>
    </source>
</evidence>
<organism evidence="12 13">
    <name type="scientific">Vanilla planifolia</name>
    <name type="common">Vanilla</name>
    <dbReference type="NCBI Taxonomy" id="51239"/>
    <lineage>
        <taxon>Eukaryota</taxon>
        <taxon>Viridiplantae</taxon>
        <taxon>Streptophyta</taxon>
        <taxon>Embryophyta</taxon>
        <taxon>Tracheophyta</taxon>
        <taxon>Spermatophyta</taxon>
        <taxon>Magnoliopsida</taxon>
        <taxon>Liliopsida</taxon>
        <taxon>Asparagales</taxon>
        <taxon>Orchidaceae</taxon>
        <taxon>Vanilloideae</taxon>
        <taxon>Vanilleae</taxon>
        <taxon>Vanilla</taxon>
    </lineage>
</organism>
<feature type="transmembrane region" description="Helical" evidence="11">
    <location>
        <begin position="104"/>
        <end position="124"/>
    </location>
</feature>
<keyword evidence="13" id="KW-1185">Reference proteome</keyword>
<keyword evidence="7 11" id="KW-0472">Membrane</keyword>
<keyword evidence="3" id="KW-1003">Cell membrane</keyword>
<evidence type="ECO:0000256" key="1">
    <source>
        <dbReference type="ARBA" id="ARBA00004477"/>
    </source>
</evidence>
<keyword evidence="6 11" id="KW-1133">Transmembrane helix</keyword>
<evidence type="ECO:0000256" key="6">
    <source>
        <dbReference type="ARBA" id="ARBA00022989"/>
    </source>
</evidence>
<gene>
    <name evidence="12" type="ORF">HPP92_019640</name>
</gene>
<accession>A0A835ULB4</accession>
<sequence length="228" mass="25466">MTMFHFINCAILAFGPHAVYYSATPLSEHETLGTSIKAAVVYLLTTLAKLICLATFLKVSDTDSFDLYQELIKASIGFIDVVGIYFALTQLTHRNISQAHKFQAVGLGWAFADSVLYRLAPLWIGARGLEFTWEYIFQGLEANANLVLNLSLAALVSLMWLRKNKPKSLIPIIYACVIVLVSMPSIVSYVRKALGWQPLKVVGFELISSLFMAFISWQLFESCQRPST</sequence>
<dbReference type="Pfam" id="PF09767">
    <property type="entry name" value="DUF2053"/>
    <property type="match status" value="1"/>
</dbReference>
<dbReference type="InterPro" id="IPR019164">
    <property type="entry name" value="TMEM147"/>
</dbReference>
<dbReference type="PANTHER" id="PTHR12869:SF0">
    <property type="entry name" value="BOS COMPLEX SUBUNIT TMEM147"/>
    <property type="match status" value="1"/>
</dbReference>